<dbReference type="EMBL" id="KN817524">
    <property type="protein sequence ID" value="KJA27363.1"/>
    <property type="molecule type" value="Genomic_DNA"/>
</dbReference>
<sequence length="179" mass="17900">MFAKLAVFLLPAFVAGQAYGPPPGPAAPSTTSAAAAVIPSAPANSGNQININVGAGGAFIYSPANISAPVGSLVTFYFPGDIPHSVSQSTFANPCTYLAADPNNASAPVGFDSGLVTASTFTINVTDENPIWFHCRQLTHCGSGMVGSINAPLNGTNTYANFLAAAVALGGNAPNVSLG</sequence>
<dbReference type="Gene3D" id="2.60.40.420">
    <property type="entry name" value="Cupredoxins - blue copper proteins"/>
    <property type="match status" value="1"/>
</dbReference>
<dbReference type="SUPFAM" id="SSF49503">
    <property type="entry name" value="Cupredoxins"/>
    <property type="match status" value="1"/>
</dbReference>
<proteinExistence type="predicted"/>
<dbReference type="PANTHER" id="PTHR34883">
    <property type="entry name" value="SERINE-RICH PROTEIN, PUTATIVE-RELATED-RELATED"/>
    <property type="match status" value="1"/>
</dbReference>
<evidence type="ECO:0008006" key="4">
    <source>
        <dbReference type="Google" id="ProtNLM"/>
    </source>
</evidence>
<dbReference type="InterPro" id="IPR052953">
    <property type="entry name" value="Ser-rich/MCO-related"/>
</dbReference>
<organism evidence="2 3">
    <name type="scientific">Hypholoma sublateritium (strain FD-334 SS-4)</name>
    <dbReference type="NCBI Taxonomy" id="945553"/>
    <lineage>
        <taxon>Eukaryota</taxon>
        <taxon>Fungi</taxon>
        <taxon>Dikarya</taxon>
        <taxon>Basidiomycota</taxon>
        <taxon>Agaricomycotina</taxon>
        <taxon>Agaricomycetes</taxon>
        <taxon>Agaricomycetidae</taxon>
        <taxon>Agaricales</taxon>
        <taxon>Agaricineae</taxon>
        <taxon>Strophariaceae</taxon>
        <taxon>Hypholoma</taxon>
    </lineage>
</organism>
<name>A0A0D2MTL6_HYPSF</name>
<dbReference type="OrthoDB" id="1921208at2759"/>
<dbReference type="OMA" id="WYYCAQQ"/>
<keyword evidence="1" id="KW-0732">Signal</keyword>
<dbReference type="Proteomes" id="UP000054270">
    <property type="component" value="Unassembled WGS sequence"/>
</dbReference>
<reference evidence="3" key="1">
    <citation type="submission" date="2014-04" db="EMBL/GenBank/DDBJ databases">
        <title>Evolutionary Origins and Diversification of the Mycorrhizal Mutualists.</title>
        <authorList>
            <consortium name="DOE Joint Genome Institute"/>
            <consortium name="Mycorrhizal Genomics Consortium"/>
            <person name="Kohler A."/>
            <person name="Kuo A."/>
            <person name="Nagy L.G."/>
            <person name="Floudas D."/>
            <person name="Copeland A."/>
            <person name="Barry K.W."/>
            <person name="Cichocki N."/>
            <person name="Veneault-Fourrey C."/>
            <person name="LaButti K."/>
            <person name="Lindquist E.A."/>
            <person name="Lipzen A."/>
            <person name="Lundell T."/>
            <person name="Morin E."/>
            <person name="Murat C."/>
            <person name="Riley R."/>
            <person name="Ohm R."/>
            <person name="Sun H."/>
            <person name="Tunlid A."/>
            <person name="Henrissat B."/>
            <person name="Grigoriev I.V."/>
            <person name="Hibbett D.S."/>
            <person name="Martin F."/>
        </authorList>
    </citation>
    <scope>NUCLEOTIDE SEQUENCE [LARGE SCALE GENOMIC DNA]</scope>
    <source>
        <strain evidence="3">FD-334 SS-4</strain>
    </source>
</reference>
<feature type="signal peptide" evidence="1">
    <location>
        <begin position="1"/>
        <end position="18"/>
    </location>
</feature>
<feature type="chain" id="PRO_5002248055" description="Blue (type 1) copper domain-containing protein" evidence="1">
    <location>
        <begin position="19"/>
        <end position="179"/>
    </location>
</feature>
<gene>
    <name evidence="2" type="ORF">HYPSUDRAFT_929959</name>
</gene>
<dbReference type="AlphaFoldDB" id="A0A0D2MTL6"/>
<dbReference type="CDD" id="cd00920">
    <property type="entry name" value="Cupredoxin"/>
    <property type="match status" value="1"/>
</dbReference>
<evidence type="ECO:0000256" key="1">
    <source>
        <dbReference type="SAM" id="SignalP"/>
    </source>
</evidence>
<evidence type="ECO:0000313" key="3">
    <source>
        <dbReference type="Proteomes" id="UP000054270"/>
    </source>
</evidence>
<dbReference type="PANTHER" id="PTHR34883:SF4">
    <property type="entry name" value="CUPREDOXIN"/>
    <property type="match status" value="1"/>
</dbReference>
<accession>A0A0D2MTL6</accession>
<protein>
    <recommendedName>
        <fullName evidence="4">Blue (type 1) copper domain-containing protein</fullName>
    </recommendedName>
</protein>
<dbReference type="InterPro" id="IPR008972">
    <property type="entry name" value="Cupredoxin"/>
</dbReference>
<evidence type="ECO:0000313" key="2">
    <source>
        <dbReference type="EMBL" id="KJA27363.1"/>
    </source>
</evidence>
<dbReference type="STRING" id="945553.A0A0D2MTL6"/>
<keyword evidence="3" id="KW-1185">Reference proteome</keyword>